<feature type="transmembrane region" description="Helical" evidence="8">
    <location>
        <begin position="238"/>
        <end position="256"/>
    </location>
</feature>
<evidence type="ECO:0000256" key="4">
    <source>
        <dbReference type="ARBA" id="ARBA00022679"/>
    </source>
</evidence>
<dbReference type="AlphaFoldDB" id="A0A8J3GAH5"/>
<accession>A0A8J3GAH5</accession>
<evidence type="ECO:0000256" key="8">
    <source>
        <dbReference type="SAM" id="Phobius"/>
    </source>
</evidence>
<dbReference type="PANTHER" id="PTHR33908">
    <property type="entry name" value="MANNOSYLTRANSFERASE YKCB-RELATED"/>
    <property type="match status" value="1"/>
</dbReference>
<protein>
    <recommendedName>
        <fullName evidence="9">Glycosyltransferase RgtA/B/C/D-like domain-containing protein</fullName>
    </recommendedName>
</protein>
<feature type="domain" description="Glycosyltransferase RgtA/B/C/D-like" evidence="9">
    <location>
        <begin position="56"/>
        <end position="205"/>
    </location>
</feature>
<evidence type="ECO:0000256" key="2">
    <source>
        <dbReference type="ARBA" id="ARBA00022475"/>
    </source>
</evidence>
<dbReference type="Proteomes" id="UP000598271">
    <property type="component" value="Unassembled WGS sequence"/>
</dbReference>
<evidence type="ECO:0000256" key="6">
    <source>
        <dbReference type="ARBA" id="ARBA00022989"/>
    </source>
</evidence>
<dbReference type="GO" id="GO:0016763">
    <property type="term" value="F:pentosyltransferase activity"/>
    <property type="evidence" value="ECO:0007669"/>
    <property type="project" value="TreeGrafter"/>
</dbReference>
<keyword evidence="2" id="KW-1003">Cell membrane</keyword>
<evidence type="ECO:0000313" key="11">
    <source>
        <dbReference type="Proteomes" id="UP000598271"/>
    </source>
</evidence>
<feature type="transmembrane region" description="Helical" evidence="8">
    <location>
        <begin position="76"/>
        <end position="97"/>
    </location>
</feature>
<feature type="transmembrane region" description="Helical" evidence="8">
    <location>
        <begin position="188"/>
        <end position="205"/>
    </location>
</feature>
<keyword evidence="6 8" id="KW-1133">Transmembrane helix</keyword>
<dbReference type="PANTHER" id="PTHR33908:SF11">
    <property type="entry name" value="MEMBRANE PROTEIN"/>
    <property type="match status" value="1"/>
</dbReference>
<evidence type="ECO:0000256" key="1">
    <source>
        <dbReference type="ARBA" id="ARBA00004651"/>
    </source>
</evidence>
<keyword evidence="5 8" id="KW-0812">Transmembrane</keyword>
<evidence type="ECO:0000256" key="5">
    <source>
        <dbReference type="ARBA" id="ARBA00022692"/>
    </source>
</evidence>
<proteinExistence type="predicted"/>
<evidence type="ECO:0000259" key="9">
    <source>
        <dbReference type="Pfam" id="PF13231"/>
    </source>
</evidence>
<dbReference type="Pfam" id="PF13231">
    <property type="entry name" value="PMT_2"/>
    <property type="match status" value="1"/>
</dbReference>
<keyword evidence="11" id="KW-1185">Reference proteome</keyword>
<sequence length="553" mass="63999">MNNTTFNIIRADRFGFLIFIVFWFLQSVFTATHTELYFDEAYYWMYSQFPAWGYFDHPPGVAVMIWLGSFLGKTELAVRLVNILLMTGILTIIYAVVKPKDTLIFCLTLFSFLTFHLSGFVALPDTPFFFFAILFLLAYRKFLESRDWYRWAILGTTAALMLYCKYHGALVIIFVILSNPKLLTNYRFYLAGILALVFFLPHIWWQATNNFPSLQYHLIDRGTSYNIGQTLEYLFGNIPYHGGLVSVALLIASFRYKPANVWEKALQWNLYGTLAFFFLVTSKGQHIEPNWTIFCIFPLLYLGYRSVEMARWYPTYRTLAWVFAGILLLLKIHLIYPLVDVKKDRVWDFHGSRNLGKEVSRIAGKRMIVSNNYKTTSLLNFYTDLYYYIPALNIGDRGNQYSLWQLDTLVCDRDVAYVNQRLAGIGVASRSHSTENVTMIENLTSTNLVSLTRGKYTQNENEVTVSLEVRLPSNMQCVYKDSLSLEFTLVDSDNGSVMDTLPLSFGREYTTRKRIVYQLPLSQKRKIEKVLVRVLSAKLKGGNNKFLTLNPVQ</sequence>
<feature type="transmembrane region" description="Helical" evidence="8">
    <location>
        <begin position="291"/>
        <end position="307"/>
    </location>
</feature>
<keyword evidence="7 8" id="KW-0472">Membrane</keyword>
<dbReference type="EMBL" id="BMXF01000004">
    <property type="protein sequence ID" value="GHB80494.1"/>
    <property type="molecule type" value="Genomic_DNA"/>
</dbReference>
<feature type="transmembrane region" description="Helical" evidence="8">
    <location>
        <begin position="319"/>
        <end position="339"/>
    </location>
</feature>
<organism evidence="10 11">
    <name type="scientific">Persicitalea jodogahamensis</name>
    <dbReference type="NCBI Taxonomy" id="402147"/>
    <lineage>
        <taxon>Bacteria</taxon>
        <taxon>Pseudomonadati</taxon>
        <taxon>Bacteroidota</taxon>
        <taxon>Cytophagia</taxon>
        <taxon>Cytophagales</taxon>
        <taxon>Spirosomataceae</taxon>
        <taxon>Persicitalea</taxon>
    </lineage>
</organism>
<gene>
    <name evidence="10" type="ORF">GCM10007390_38530</name>
</gene>
<comment type="subcellular location">
    <subcellularLocation>
        <location evidence="1">Cell membrane</location>
        <topology evidence="1">Multi-pass membrane protein</topology>
    </subcellularLocation>
</comment>
<feature type="transmembrane region" description="Helical" evidence="8">
    <location>
        <begin position="109"/>
        <end position="139"/>
    </location>
</feature>
<reference evidence="10 11" key="1">
    <citation type="journal article" date="2014" name="Int. J. Syst. Evol. Microbiol.">
        <title>Complete genome sequence of Corynebacterium casei LMG S-19264T (=DSM 44701T), isolated from a smear-ripened cheese.</title>
        <authorList>
            <consortium name="US DOE Joint Genome Institute (JGI-PGF)"/>
            <person name="Walter F."/>
            <person name="Albersmeier A."/>
            <person name="Kalinowski J."/>
            <person name="Ruckert C."/>
        </authorList>
    </citation>
    <scope>NUCLEOTIDE SEQUENCE [LARGE SCALE GENOMIC DNA]</scope>
    <source>
        <strain evidence="10 11">KCTC 12866</strain>
    </source>
</reference>
<feature type="transmembrane region" description="Helical" evidence="8">
    <location>
        <begin position="151"/>
        <end position="176"/>
    </location>
</feature>
<dbReference type="RefSeq" id="WP_189566264.1">
    <property type="nucleotide sequence ID" value="NZ_BMXF01000004.1"/>
</dbReference>
<comment type="caution">
    <text evidence="10">The sequence shown here is derived from an EMBL/GenBank/DDBJ whole genome shotgun (WGS) entry which is preliminary data.</text>
</comment>
<dbReference type="GO" id="GO:0009103">
    <property type="term" value="P:lipopolysaccharide biosynthetic process"/>
    <property type="evidence" value="ECO:0007669"/>
    <property type="project" value="UniProtKB-ARBA"/>
</dbReference>
<dbReference type="InterPro" id="IPR050297">
    <property type="entry name" value="LipidA_mod_glycosyltrf_83"/>
</dbReference>
<dbReference type="InterPro" id="IPR038731">
    <property type="entry name" value="RgtA/B/C-like"/>
</dbReference>
<dbReference type="GO" id="GO:0005886">
    <property type="term" value="C:plasma membrane"/>
    <property type="evidence" value="ECO:0007669"/>
    <property type="project" value="UniProtKB-SubCell"/>
</dbReference>
<name>A0A8J3GAH5_9BACT</name>
<evidence type="ECO:0000256" key="3">
    <source>
        <dbReference type="ARBA" id="ARBA00022676"/>
    </source>
</evidence>
<keyword evidence="4" id="KW-0808">Transferase</keyword>
<evidence type="ECO:0000313" key="10">
    <source>
        <dbReference type="EMBL" id="GHB80494.1"/>
    </source>
</evidence>
<keyword evidence="3" id="KW-0328">Glycosyltransferase</keyword>
<evidence type="ECO:0000256" key="7">
    <source>
        <dbReference type="ARBA" id="ARBA00023136"/>
    </source>
</evidence>